<dbReference type="STRING" id="658196.A0A397TFF6"/>
<evidence type="ECO:0000313" key="2">
    <source>
        <dbReference type="Proteomes" id="UP000265703"/>
    </source>
</evidence>
<dbReference type="PANTHER" id="PTHR14187">
    <property type="entry name" value="ALPHA KINASE/ELONGATION FACTOR 2 KINASE"/>
    <property type="match status" value="1"/>
</dbReference>
<proteinExistence type="predicted"/>
<keyword evidence="2" id="KW-1185">Reference proteome</keyword>
<accession>A0A397TFF6</accession>
<protein>
    <recommendedName>
        <fullName evidence="3">Actin-like ATPase domain-containing protein</fullName>
    </recommendedName>
</protein>
<dbReference type="SUPFAM" id="SSF53067">
    <property type="entry name" value="Actin-like ATPase domain"/>
    <property type="match status" value="2"/>
</dbReference>
<organism evidence="1 2">
    <name type="scientific">Glomus cerebriforme</name>
    <dbReference type="NCBI Taxonomy" id="658196"/>
    <lineage>
        <taxon>Eukaryota</taxon>
        <taxon>Fungi</taxon>
        <taxon>Fungi incertae sedis</taxon>
        <taxon>Mucoromycota</taxon>
        <taxon>Glomeromycotina</taxon>
        <taxon>Glomeromycetes</taxon>
        <taxon>Glomerales</taxon>
        <taxon>Glomeraceae</taxon>
        <taxon>Glomus</taxon>
    </lineage>
</organism>
<dbReference type="InterPro" id="IPR043129">
    <property type="entry name" value="ATPase_NBD"/>
</dbReference>
<dbReference type="CDD" id="cd10229">
    <property type="entry name" value="ASKHA_NBD_HSP70_HSPA12"/>
    <property type="match status" value="1"/>
</dbReference>
<name>A0A397TFF6_9GLOM</name>
<dbReference type="Gene3D" id="3.90.640.10">
    <property type="entry name" value="Actin, Chain A, domain 4"/>
    <property type="match status" value="1"/>
</dbReference>
<dbReference type="EMBL" id="QKYT01000051">
    <property type="protein sequence ID" value="RIA96079.1"/>
    <property type="molecule type" value="Genomic_DNA"/>
</dbReference>
<evidence type="ECO:0000313" key="1">
    <source>
        <dbReference type="EMBL" id="RIA96079.1"/>
    </source>
</evidence>
<sequence>MEFAFIQTQIYTIEFEPAIIEDIRVVVGIDFGTTFSGFSYAYVKPEKAKIEIVVNDDWPGIKGSMKVNTVLQYDENHDSVIAWGAKALAGEPPRRNKNKKDMPKPVELFKLHLGKVPESKKPKLPNGVTPEKAISDYLREMGNLLLTCFKDTIKQEIERRWPGVDFYRNVRLVVTVPAEFTEDTKTIMRKCLYNAGLIRSLGTLNLQFTTEPEAAAIHCMNVLSEHGLTTGATYMVVDCGGGTVDLTVRKLLSSDRIGETTERSGGFCGGTYVDDEFLKYLESKVGKSAMNMLKEKNYGQINYMVQQFCSQVKIPFTGEKSDFETIEWDIDRKCPALKKYVTGSEKDQLSDDEWVIELDFKTVKSFFDPVVNKILELIEQQLDSCSNCSVMFLVGGFSGSKYLQYRVKQKFGRQMTIAVPPHPLAAIVSGACEYGLDMDTVTTRVLKWSYGVRISDEWSYGDPLHRKTSDDRICKFSLMASKGTEVGANEEFSTRLYPVYPTQTSINFVFYYTSKYNAVYCDEPEMNLLGSFNVDLPDTYLGVNRPVLITLCFGAMEIVAIAKNETNGKVYRTTFSNKE</sequence>
<reference evidence="1 2" key="1">
    <citation type="submission" date="2018-06" db="EMBL/GenBank/DDBJ databases">
        <title>Comparative genomics reveals the genomic features of Rhizophagus irregularis, R. cerebriforme, R. diaphanum and Gigaspora rosea, and their symbiotic lifestyle signature.</title>
        <authorList>
            <person name="Morin E."/>
            <person name="San Clemente H."/>
            <person name="Chen E.C.H."/>
            <person name="De La Providencia I."/>
            <person name="Hainaut M."/>
            <person name="Kuo A."/>
            <person name="Kohler A."/>
            <person name="Murat C."/>
            <person name="Tang N."/>
            <person name="Roy S."/>
            <person name="Loubradou J."/>
            <person name="Henrissat B."/>
            <person name="Grigoriev I.V."/>
            <person name="Corradi N."/>
            <person name="Roux C."/>
            <person name="Martin F.M."/>
        </authorList>
    </citation>
    <scope>NUCLEOTIDE SEQUENCE [LARGE SCALE GENOMIC DNA]</scope>
    <source>
        <strain evidence="1 2">DAOM 227022</strain>
    </source>
</reference>
<dbReference type="OrthoDB" id="2963168at2759"/>
<gene>
    <name evidence="1" type="ORF">C1645_872335</name>
</gene>
<dbReference type="AlphaFoldDB" id="A0A397TFF6"/>
<dbReference type="Gene3D" id="3.30.420.40">
    <property type="match status" value="2"/>
</dbReference>
<dbReference type="PANTHER" id="PTHR14187:SF5">
    <property type="entry name" value="HEAT SHOCK 70 KDA PROTEIN 12A"/>
    <property type="match status" value="1"/>
</dbReference>
<dbReference type="Proteomes" id="UP000265703">
    <property type="component" value="Unassembled WGS sequence"/>
</dbReference>
<evidence type="ECO:0008006" key="3">
    <source>
        <dbReference type="Google" id="ProtNLM"/>
    </source>
</evidence>
<comment type="caution">
    <text evidence="1">The sequence shown here is derived from an EMBL/GenBank/DDBJ whole genome shotgun (WGS) entry which is preliminary data.</text>
</comment>